<protein>
    <recommendedName>
        <fullName evidence="6">Serine aminopeptidase S33 domain-containing protein</fullName>
    </recommendedName>
</protein>
<dbReference type="SUPFAM" id="SSF53474">
    <property type="entry name" value="alpha/beta-Hydrolases"/>
    <property type="match status" value="1"/>
</dbReference>
<dbReference type="InterPro" id="IPR029058">
    <property type="entry name" value="AB_hydrolase_fold"/>
</dbReference>
<name>A0A1E1IYC9_LEIGU</name>
<comment type="subcellular location">
    <subcellularLocation>
        <location evidence="1">Lipid droplet</location>
    </subcellularLocation>
</comment>
<dbReference type="PANTHER" id="PTHR13390">
    <property type="entry name" value="LIPASE"/>
    <property type="match status" value="1"/>
</dbReference>
<keyword evidence="4" id="KW-0378">Hydrolase</keyword>
<proteinExistence type="inferred from homology"/>
<gene>
    <name evidence="5" type="primary">LgM4147LRVhigh.26.01250.00210</name>
    <name evidence="5" type="ORF">BN36_2638200</name>
</gene>
<organism evidence="5">
    <name type="scientific">Leishmania guyanensis</name>
    <dbReference type="NCBI Taxonomy" id="5670"/>
    <lineage>
        <taxon>Eukaryota</taxon>
        <taxon>Discoba</taxon>
        <taxon>Euglenozoa</taxon>
        <taxon>Kinetoplastea</taxon>
        <taxon>Metakinetoplastina</taxon>
        <taxon>Trypanosomatida</taxon>
        <taxon>Trypanosomatidae</taxon>
        <taxon>Leishmaniinae</taxon>
        <taxon>Leishmania</taxon>
        <taxon>Leishmania guyanensis species complex</taxon>
    </lineage>
</organism>
<evidence type="ECO:0000256" key="1">
    <source>
        <dbReference type="ARBA" id="ARBA00004502"/>
    </source>
</evidence>
<evidence type="ECO:0000256" key="4">
    <source>
        <dbReference type="ARBA" id="ARBA00022801"/>
    </source>
</evidence>
<dbReference type="GO" id="GO:0016298">
    <property type="term" value="F:lipase activity"/>
    <property type="evidence" value="ECO:0007669"/>
    <property type="project" value="InterPro"/>
</dbReference>
<evidence type="ECO:0008006" key="6">
    <source>
        <dbReference type="Google" id="ProtNLM"/>
    </source>
</evidence>
<dbReference type="AlphaFoldDB" id="A0A1E1IYC9"/>
<dbReference type="EMBL" id="CALQ01001043">
    <property type="protein sequence ID" value="CCM16313.1"/>
    <property type="molecule type" value="Genomic_DNA"/>
</dbReference>
<evidence type="ECO:0000313" key="5">
    <source>
        <dbReference type="EMBL" id="CCM16313.1"/>
    </source>
</evidence>
<accession>A0A1E1IYC9</accession>
<comment type="similarity">
    <text evidence="2">Belongs to the AB hydrolase superfamily. LDAH family.</text>
</comment>
<dbReference type="InterPro" id="IPR019363">
    <property type="entry name" value="LDAH"/>
</dbReference>
<dbReference type="GO" id="GO:0005811">
    <property type="term" value="C:lipid droplet"/>
    <property type="evidence" value="ECO:0007669"/>
    <property type="project" value="UniProtKB-SubCell"/>
</dbReference>
<dbReference type="Pfam" id="PF10230">
    <property type="entry name" value="LIDHydrolase"/>
    <property type="match status" value="1"/>
</dbReference>
<reference evidence="5" key="1">
    <citation type="submission" date="2012-08" db="EMBL/GenBank/DDBJ databases">
        <title>Comparative genomics of metastatic and non-metastatic Leishmania guyanensis provides insights into polygenic factors involved in Leishmania RNA virus infection.</title>
        <authorList>
            <person name="Smith D."/>
            <person name="Hertz-Fowler C."/>
            <person name="Martin R."/>
            <person name="Dickens N."/>
            <person name="Fasel N."/>
            <person name="Falquet L."/>
            <person name="Beverley S."/>
            <person name="Zangger H."/>
            <person name="Calderon-Copete S."/>
            <person name="Mottram J."/>
            <person name="Xenarios I."/>
        </authorList>
    </citation>
    <scope>NUCLEOTIDE SEQUENCE</scope>
    <source>
        <strain evidence="5">MHOM/BR/75/M4147/SSU:IR2SAT-LUC</strain>
    </source>
</reference>
<evidence type="ECO:0000256" key="2">
    <source>
        <dbReference type="ARBA" id="ARBA00008300"/>
    </source>
</evidence>
<dbReference type="GO" id="GO:0019915">
    <property type="term" value="P:lipid storage"/>
    <property type="evidence" value="ECO:0007669"/>
    <property type="project" value="InterPro"/>
</dbReference>
<dbReference type="Gene3D" id="3.40.50.1820">
    <property type="entry name" value="alpha/beta hydrolase"/>
    <property type="match status" value="1"/>
</dbReference>
<keyword evidence="3" id="KW-0551">Lipid droplet</keyword>
<evidence type="ECO:0000256" key="3">
    <source>
        <dbReference type="ARBA" id="ARBA00022677"/>
    </source>
</evidence>
<dbReference type="PANTHER" id="PTHR13390:SF0">
    <property type="entry name" value="LIPID DROPLET-ASSOCIATED HYDROLASE"/>
    <property type="match status" value="1"/>
</dbReference>
<sequence length="314" mass="34993">MSSPNTIVAWKAPVAGGVVVDVLQSSSNLLQYLTTVESSNGGCELPNSNRKLLVFFPGNPGLVQFYEPMCACLEKNKFDVLVMGYAGHSLTQLNKGRVFSLAEQMDIADSFVATLINKNTELKYKRNIYVGGHSIGGFVALQMGARYASIKKCFGLCPVISHLRDSPNGRRLFYLSNTVTQCCVAMGAALLELLPYKLRHLLIARWEPKLSPALAEALAHHCHRWCLMNSLYMAMTEFRMLLQPDAVLLRHVQERLILYYVQNDGWAPLSYAEEIKCICPQLGAYVLEEDAGVPHAWCLDHSETVVRNAILKHC</sequence>